<evidence type="ECO:0000259" key="1">
    <source>
        <dbReference type="PROSITE" id="PS51186"/>
    </source>
</evidence>
<dbReference type="Gene3D" id="3.40.630.30">
    <property type="match status" value="1"/>
</dbReference>
<dbReference type="PANTHER" id="PTHR43792:SF1">
    <property type="entry name" value="N-ACETYLTRANSFERASE DOMAIN-CONTAINING PROTEIN"/>
    <property type="match status" value="1"/>
</dbReference>
<organism evidence="2 3">
    <name type="scientific">Clostridium cibarium</name>
    <dbReference type="NCBI Taxonomy" id="2762247"/>
    <lineage>
        <taxon>Bacteria</taxon>
        <taxon>Bacillati</taxon>
        <taxon>Bacillota</taxon>
        <taxon>Clostridia</taxon>
        <taxon>Eubacteriales</taxon>
        <taxon>Clostridiaceae</taxon>
        <taxon>Clostridium</taxon>
    </lineage>
</organism>
<keyword evidence="3" id="KW-1185">Reference proteome</keyword>
<dbReference type="Pfam" id="PF13302">
    <property type="entry name" value="Acetyltransf_3"/>
    <property type="match status" value="1"/>
</dbReference>
<evidence type="ECO:0000313" key="3">
    <source>
        <dbReference type="Proteomes" id="UP000627781"/>
    </source>
</evidence>
<dbReference type="InterPro" id="IPR016181">
    <property type="entry name" value="Acyl_CoA_acyltransferase"/>
</dbReference>
<accession>A0ABR8PW79</accession>
<dbReference type="EMBL" id="JACSRA010000024">
    <property type="protein sequence ID" value="MBD7912440.1"/>
    <property type="molecule type" value="Genomic_DNA"/>
</dbReference>
<dbReference type="PANTHER" id="PTHR43792">
    <property type="entry name" value="GNAT FAMILY, PUTATIVE (AFU_ORTHOLOGUE AFUA_3G00765)-RELATED-RELATED"/>
    <property type="match status" value="1"/>
</dbReference>
<dbReference type="RefSeq" id="WP_191769390.1">
    <property type="nucleotide sequence ID" value="NZ_JACSRA010000024.1"/>
</dbReference>
<proteinExistence type="predicted"/>
<feature type="domain" description="N-acetyltransferase" evidence="1">
    <location>
        <begin position="15"/>
        <end position="172"/>
    </location>
</feature>
<dbReference type="PROSITE" id="PS51186">
    <property type="entry name" value="GNAT"/>
    <property type="match status" value="1"/>
</dbReference>
<evidence type="ECO:0000313" key="2">
    <source>
        <dbReference type="EMBL" id="MBD7912440.1"/>
    </source>
</evidence>
<dbReference type="InterPro" id="IPR000182">
    <property type="entry name" value="GNAT_dom"/>
</dbReference>
<reference evidence="2 3" key="1">
    <citation type="submission" date="2020-08" db="EMBL/GenBank/DDBJ databases">
        <title>A Genomic Blueprint of the Chicken Gut Microbiome.</title>
        <authorList>
            <person name="Gilroy R."/>
            <person name="Ravi A."/>
            <person name="Getino M."/>
            <person name="Pursley I."/>
            <person name="Horton D.L."/>
            <person name="Alikhan N.-F."/>
            <person name="Baker D."/>
            <person name="Gharbi K."/>
            <person name="Hall N."/>
            <person name="Watson M."/>
            <person name="Adriaenssens E.M."/>
            <person name="Foster-Nyarko E."/>
            <person name="Jarju S."/>
            <person name="Secka A."/>
            <person name="Antonio M."/>
            <person name="Oren A."/>
            <person name="Chaudhuri R."/>
            <person name="La Ragione R.M."/>
            <person name="Hildebrand F."/>
            <person name="Pallen M.J."/>
        </authorList>
    </citation>
    <scope>NUCLEOTIDE SEQUENCE [LARGE SCALE GENOMIC DNA]</scope>
    <source>
        <strain evidence="2 3">Sa3CVN1</strain>
    </source>
</reference>
<protein>
    <submittedName>
        <fullName evidence="2">GNAT family N-acetyltransferase</fullName>
    </submittedName>
</protein>
<gene>
    <name evidence="2" type="ORF">H9661_13835</name>
</gene>
<sequence length="192" mass="22484">MLSHKGTIEINTDRLLLRKFKLQDADDMFNNWGNDKEVTKFLSWKPHKTIEVTREFIDTCINEYKKINTYHWAIELKEIGQVFGSIGLVELDNENYSCEIGYCISRKYWSKGMMTESLHAVIDYLFSEIGLNRIVAKHDTNNIASGKVMIKSGMKCEGTLREVKVRNDKEFYNLAVYSILKSEWLIEREVLR</sequence>
<dbReference type="InterPro" id="IPR051531">
    <property type="entry name" value="N-acetyltransferase"/>
</dbReference>
<dbReference type="Proteomes" id="UP000627781">
    <property type="component" value="Unassembled WGS sequence"/>
</dbReference>
<comment type="caution">
    <text evidence="2">The sequence shown here is derived from an EMBL/GenBank/DDBJ whole genome shotgun (WGS) entry which is preliminary data.</text>
</comment>
<name>A0ABR8PW79_9CLOT</name>
<dbReference type="SUPFAM" id="SSF55729">
    <property type="entry name" value="Acyl-CoA N-acyltransferases (Nat)"/>
    <property type="match status" value="1"/>
</dbReference>